<keyword evidence="1" id="KW-0472">Membrane</keyword>
<evidence type="ECO:0000256" key="1">
    <source>
        <dbReference type="SAM" id="Phobius"/>
    </source>
</evidence>
<protein>
    <submittedName>
        <fullName evidence="2">Uncharacterized protein</fullName>
    </submittedName>
</protein>
<gene>
    <name evidence="2" type="ORF">BpHYR1_045129</name>
</gene>
<evidence type="ECO:0000313" key="3">
    <source>
        <dbReference type="Proteomes" id="UP000276133"/>
    </source>
</evidence>
<reference evidence="2 3" key="1">
    <citation type="journal article" date="2018" name="Sci. Rep.">
        <title>Genomic signatures of local adaptation to the degree of environmental predictability in rotifers.</title>
        <authorList>
            <person name="Franch-Gras L."/>
            <person name="Hahn C."/>
            <person name="Garcia-Roger E.M."/>
            <person name="Carmona M.J."/>
            <person name="Serra M."/>
            <person name="Gomez A."/>
        </authorList>
    </citation>
    <scope>NUCLEOTIDE SEQUENCE [LARGE SCALE GENOMIC DNA]</scope>
    <source>
        <strain evidence="2">HYR1</strain>
    </source>
</reference>
<dbReference type="AlphaFoldDB" id="A0A3M7PIT6"/>
<dbReference type="EMBL" id="REGN01010464">
    <property type="protein sequence ID" value="RMZ98979.1"/>
    <property type="molecule type" value="Genomic_DNA"/>
</dbReference>
<organism evidence="2 3">
    <name type="scientific">Brachionus plicatilis</name>
    <name type="common">Marine rotifer</name>
    <name type="synonym">Brachionus muelleri</name>
    <dbReference type="NCBI Taxonomy" id="10195"/>
    <lineage>
        <taxon>Eukaryota</taxon>
        <taxon>Metazoa</taxon>
        <taxon>Spiralia</taxon>
        <taxon>Gnathifera</taxon>
        <taxon>Rotifera</taxon>
        <taxon>Eurotatoria</taxon>
        <taxon>Monogononta</taxon>
        <taxon>Pseudotrocha</taxon>
        <taxon>Ploima</taxon>
        <taxon>Brachionidae</taxon>
        <taxon>Brachionus</taxon>
    </lineage>
</organism>
<evidence type="ECO:0000313" key="2">
    <source>
        <dbReference type="EMBL" id="RMZ98979.1"/>
    </source>
</evidence>
<keyword evidence="1" id="KW-1133">Transmembrane helix</keyword>
<accession>A0A3M7PIT6</accession>
<keyword evidence="3" id="KW-1185">Reference proteome</keyword>
<proteinExistence type="predicted"/>
<comment type="caution">
    <text evidence="2">The sequence shown here is derived from an EMBL/GenBank/DDBJ whole genome shotgun (WGS) entry which is preliminary data.</text>
</comment>
<dbReference type="Proteomes" id="UP000276133">
    <property type="component" value="Unassembled WGS sequence"/>
</dbReference>
<sequence>MTINHLVLFTNFSESKTLVKLRFSEINISTKKKGCFFFAFLMGAVFTGYPLRRNSSKYAKS</sequence>
<feature type="transmembrane region" description="Helical" evidence="1">
    <location>
        <begin position="34"/>
        <end position="51"/>
    </location>
</feature>
<name>A0A3M7PIT6_BRAPC</name>
<keyword evidence="1" id="KW-0812">Transmembrane</keyword>